<evidence type="ECO:0000313" key="3">
    <source>
        <dbReference type="Proteomes" id="UP000185578"/>
    </source>
</evidence>
<reference evidence="2 3" key="1">
    <citation type="submission" date="2016-12" db="EMBL/GenBank/DDBJ databases">
        <authorList>
            <person name="Song W.-J."/>
            <person name="Kurnit D.M."/>
        </authorList>
    </citation>
    <scope>NUCLEOTIDE SEQUENCE [LARGE SCALE GENOMIC DNA]</scope>
    <source>
        <strain evidence="2 3">PCL1601</strain>
    </source>
</reference>
<dbReference type="InterPro" id="IPR018640">
    <property type="entry name" value="DUF2063"/>
</dbReference>
<protein>
    <submittedName>
        <fullName evidence="2">DUF2063 domain-containing protein</fullName>
    </submittedName>
</protein>
<feature type="domain" description="Putative DNA-binding" evidence="1">
    <location>
        <begin position="6"/>
        <end position="101"/>
    </location>
</feature>
<dbReference type="AlphaFoldDB" id="A0A1Q8EHJ3"/>
<accession>A0A1Q8EHJ3</accession>
<dbReference type="RefSeq" id="WP_075122287.1">
    <property type="nucleotide sequence ID" value="NZ_MSCT01000023.1"/>
</dbReference>
<name>A0A1Q8EHJ3_9PSED</name>
<dbReference type="OrthoDB" id="343356at2"/>
<gene>
    <name evidence="2" type="ORF">BTN82_28160</name>
</gene>
<dbReference type="Gene3D" id="1.10.150.690">
    <property type="entry name" value="DUF2063"/>
    <property type="match status" value="1"/>
</dbReference>
<organism evidence="2 3">
    <name type="scientific">Pseudomonas chlororaphis</name>
    <dbReference type="NCBI Taxonomy" id="587753"/>
    <lineage>
        <taxon>Bacteria</taxon>
        <taxon>Pseudomonadati</taxon>
        <taxon>Pseudomonadota</taxon>
        <taxon>Gammaproteobacteria</taxon>
        <taxon>Pseudomonadales</taxon>
        <taxon>Pseudomonadaceae</taxon>
        <taxon>Pseudomonas</taxon>
    </lineage>
</organism>
<dbReference type="EMBL" id="MSCT01000023">
    <property type="protein sequence ID" value="OLF51260.1"/>
    <property type="molecule type" value="Genomic_DNA"/>
</dbReference>
<proteinExistence type="predicted"/>
<dbReference type="InterPro" id="IPR044922">
    <property type="entry name" value="DUF2063_N_sf"/>
</dbReference>
<dbReference type="Proteomes" id="UP000185578">
    <property type="component" value="Unassembled WGS sequence"/>
</dbReference>
<dbReference type="Pfam" id="PF09836">
    <property type="entry name" value="DUF2063"/>
    <property type="match status" value="1"/>
</dbReference>
<evidence type="ECO:0000313" key="2">
    <source>
        <dbReference type="EMBL" id="OLF51260.1"/>
    </source>
</evidence>
<sequence length="261" mass="29284">MRLSDWQAAFEDYLLAESPSANPALLHSLVGGPSLDIATGLAIYHNAYHARLEEVLRGDFPTLHNWLGDDEFARLAEAYIRRQPSTHYSLRWLGQGLEAFIGSYLEPCQSAPLGELAALEWDFTLAFDAPPGAALSLADMAGLQPEEWATLQVDLQPYVQWRECRFNSVALWRAFKDGAAFPGSVALEEPQVCLVWRDARICRYRSLPAAEARALAGMARQGWNFAELCAELAVTYKEDTALQAVSWLKQWVHDGLLQRRY</sequence>
<comment type="caution">
    <text evidence="2">The sequence shown here is derived from an EMBL/GenBank/DDBJ whole genome shotgun (WGS) entry which is preliminary data.</text>
</comment>
<evidence type="ECO:0000259" key="1">
    <source>
        <dbReference type="Pfam" id="PF09836"/>
    </source>
</evidence>